<evidence type="ECO:0000313" key="4">
    <source>
        <dbReference type="Proteomes" id="UP001497392"/>
    </source>
</evidence>
<name>A0ABP1G666_9CHLO</name>
<protein>
    <submittedName>
        <fullName evidence="3">G9644 protein</fullName>
    </submittedName>
</protein>
<dbReference type="EMBL" id="CAXHTA020000016">
    <property type="protein sequence ID" value="CAL5226785.1"/>
    <property type="molecule type" value="Genomic_DNA"/>
</dbReference>
<feature type="chain" id="PRO_5046106091" evidence="2">
    <location>
        <begin position="23"/>
        <end position="380"/>
    </location>
</feature>
<sequence length="380" mass="38311">MSGVGLLRCLVAAAALAAVAQGQSTLGSALTGQSGASFPGACPINKLSDVIVTTVATLPESTTGPLTLAYSAASNFPYGQPVSGFSTSPSWTLFLNNTASYFTPPPSGLKFFGECKQNLLTLQATCSFVFDYSTRRLLDLLSKGTPAGGIPLGGTVTFQFCTLALGNSQVSSPTCFESRGGAPKPVIVKISSKQPANTIPPIGFNACYQDVVGSPYKCLAFSIIQSCADSSQIAVGAPITNQPYPGTPASNGAAVSGPVSNINGNANGSPAGPAITNSAGVGAAGTNSAGGMSSLAGGEGSTLASTQTVSAEAQGAQGISAQPTAATTQYTPSQQVYAQGAQVVGQKAKAAKQQNQATLQSQEPQVQQSQQQQGRRKLLK</sequence>
<feature type="compositionally biased region" description="Low complexity" evidence="1">
    <location>
        <begin position="347"/>
        <end position="373"/>
    </location>
</feature>
<dbReference type="Proteomes" id="UP001497392">
    <property type="component" value="Unassembled WGS sequence"/>
</dbReference>
<feature type="region of interest" description="Disordered" evidence="1">
    <location>
        <begin position="347"/>
        <end position="380"/>
    </location>
</feature>
<keyword evidence="2" id="KW-0732">Signal</keyword>
<feature type="signal peptide" evidence="2">
    <location>
        <begin position="1"/>
        <end position="22"/>
    </location>
</feature>
<evidence type="ECO:0000313" key="3">
    <source>
        <dbReference type="EMBL" id="CAL5226785.1"/>
    </source>
</evidence>
<gene>
    <name evidence="3" type="primary">g9644</name>
    <name evidence="3" type="ORF">VP750_LOCUS8691</name>
</gene>
<comment type="caution">
    <text evidence="3">The sequence shown here is derived from an EMBL/GenBank/DDBJ whole genome shotgun (WGS) entry which is preliminary data.</text>
</comment>
<accession>A0ABP1G666</accession>
<reference evidence="3 4" key="1">
    <citation type="submission" date="2024-06" db="EMBL/GenBank/DDBJ databases">
        <authorList>
            <person name="Kraege A."/>
            <person name="Thomma B."/>
        </authorList>
    </citation>
    <scope>NUCLEOTIDE SEQUENCE [LARGE SCALE GENOMIC DNA]</scope>
</reference>
<proteinExistence type="predicted"/>
<evidence type="ECO:0000256" key="2">
    <source>
        <dbReference type="SAM" id="SignalP"/>
    </source>
</evidence>
<keyword evidence="4" id="KW-1185">Reference proteome</keyword>
<organism evidence="3 4">
    <name type="scientific">Coccomyxa viridis</name>
    <dbReference type="NCBI Taxonomy" id="1274662"/>
    <lineage>
        <taxon>Eukaryota</taxon>
        <taxon>Viridiplantae</taxon>
        <taxon>Chlorophyta</taxon>
        <taxon>core chlorophytes</taxon>
        <taxon>Trebouxiophyceae</taxon>
        <taxon>Trebouxiophyceae incertae sedis</taxon>
        <taxon>Coccomyxaceae</taxon>
        <taxon>Coccomyxa</taxon>
    </lineage>
</organism>
<evidence type="ECO:0000256" key="1">
    <source>
        <dbReference type="SAM" id="MobiDB-lite"/>
    </source>
</evidence>